<feature type="compositionally biased region" description="Low complexity" evidence="1">
    <location>
        <begin position="10"/>
        <end position="30"/>
    </location>
</feature>
<proteinExistence type="predicted"/>
<reference evidence="2" key="2">
    <citation type="submission" date="2014-03" db="EMBL/GenBank/DDBJ databases">
        <title>The Genome Annotation of Fusarium oxysporum PHW808.</title>
        <authorList>
            <consortium name="The Broad Institute Genomics Platform"/>
            <person name="Ma L.-J."/>
            <person name="Corby-Kistler H."/>
            <person name="Broz K."/>
            <person name="Gale L.R."/>
            <person name="Jonkers W."/>
            <person name="O'Donnell K."/>
            <person name="Ploetz R."/>
            <person name="Steinberg C."/>
            <person name="Schwartz D.C."/>
            <person name="VanEtten H."/>
            <person name="Zhou S."/>
            <person name="Young S.K."/>
            <person name="Zeng Q."/>
            <person name="Gargeya S."/>
            <person name="Fitzgerald M."/>
            <person name="Abouelleil A."/>
            <person name="Alvarado L."/>
            <person name="Chapman S.B."/>
            <person name="Gainer-Dewar J."/>
            <person name="Goldberg J."/>
            <person name="Griggs A."/>
            <person name="Gujja S."/>
            <person name="Hansen M."/>
            <person name="Howarth C."/>
            <person name="Imamovic A."/>
            <person name="Ireland A."/>
            <person name="Larimer J."/>
            <person name="McCowan C."/>
            <person name="Murphy C."/>
            <person name="Pearson M."/>
            <person name="Poon T.W."/>
            <person name="Priest M."/>
            <person name="Roberts A."/>
            <person name="Saif S."/>
            <person name="Shea T."/>
            <person name="Sykes S."/>
            <person name="Wortman J."/>
            <person name="Nusbaum C."/>
            <person name="Birren B."/>
        </authorList>
    </citation>
    <scope>NUCLEOTIDE SEQUENCE</scope>
    <source>
        <strain evidence="2">54008</strain>
    </source>
</reference>
<protein>
    <submittedName>
        <fullName evidence="2">Uncharacterized protein</fullName>
    </submittedName>
</protein>
<gene>
    <name evidence="2" type="ORF">FOPG_19920</name>
</gene>
<feature type="compositionally biased region" description="Basic residues" evidence="1">
    <location>
        <begin position="31"/>
        <end position="43"/>
    </location>
</feature>
<name>X0GJL7_FUSOX</name>
<evidence type="ECO:0000256" key="1">
    <source>
        <dbReference type="SAM" id="MobiDB-lite"/>
    </source>
</evidence>
<organism evidence="2">
    <name type="scientific">Fusarium oxysporum f. sp. conglutinans race 2 54008</name>
    <dbReference type="NCBI Taxonomy" id="1089457"/>
    <lineage>
        <taxon>Eukaryota</taxon>
        <taxon>Fungi</taxon>
        <taxon>Dikarya</taxon>
        <taxon>Ascomycota</taxon>
        <taxon>Pezizomycotina</taxon>
        <taxon>Sordariomycetes</taxon>
        <taxon>Hypocreomycetidae</taxon>
        <taxon>Hypocreales</taxon>
        <taxon>Nectriaceae</taxon>
        <taxon>Fusarium</taxon>
        <taxon>Fusarium oxysporum species complex</taxon>
    </lineage>
</organism>
<accession>X0GJL7</accession>
<dbReference type="EMBL" id="KK034708">
    <property type="protein sequence ID" value="EXL63807.1"/>
    <property type="molecule type" value="Genomic_DNA"/>
</dbReference>
<dbReference type="HOGENOM" id="CLU_3074202_0_0_1"/>
<dbReference type="Proteomes" id="UP000030676">
    <property type="component" value="Unassembled WGS sequence"/>
</dbReference>
<dbReference type="AlphaFoldDB" id="X0GJL7"/>
<reference evidence="2" key="1">
    <citation type="submission" date="2011-11" db="EMBL/GenBank/DDBJ databases">
        <title>The Genome Sequence of Fusarium oxysporum PHW808.</title>
        <authorList>
            <consortium name="The Broad Institute Genome Sequencing Platform"/>
            <person name="Ma L.-J."/>
            <person name="Gale L.R."/>
            <person name="Schwartz D.C."/>
            <person name="Zhou S."/>
            <person name="Corby-Kistler H."/>
            <person name="Young S.K."/>
            <person name="Zeng Q."/>
            <person name="Gargeya S."/>
            <person name="Fitzgerald M."/>
            <person name="Haas B."/>
            <person name="Abouelleil A."/>
            <person name="Alvarado L."/>
            <person name="Arachchi H.M."/>
            <person name="Berlin A."/>
            <person name="Brown A."/>
            <person name="Chapman S.B."/>
            <person name="Chen Z."/>
            <person name="Dunbar C."/>
            <person name="Freedman E."/>
            <person name="Gearin G."/>
            <person name="Goldberg J."/>
            <person name="Griggs A."/>
            <person name="Gujja S."/>
            <person name="Heiman D."/>
            <person name="Howarth C."/>
            <person name="Larson L."/>
            <person name="Lui A."/>
            <person name="MacDonald P.J.P."/>
            <person name="Montmayeur A."/>
            <person name="Murphy C."/>
            <person name="Neiman D."/>
            <person name="Pearson M."/>
            <person name="Priest M."/>
            <person name="Roberts A."/>
            <person name="Saif S."/>
            <person name="Shea T."/>
            <person name="Shenoy N."/>
            <person name="Sisk P."/>
            <person name="Stolte C."/>
            <person name="Sykes S."/>
            <person name="Wortman J."/>
            <person name="Nusbaum C."/>
            <person name="Birren B."/>
        </authorList>
    </citation>
    <scope>NUCLEOTIDE SEQUENCE [LARGE SCALE GENOMIC DNA]</scope>
    <source>
        <strain evidence="2">54008</strain>
    </source>
</reference>
<evidence type="ECO:0000313" key="2">
    <source>
        <dbReference type="EMBL" id="EXL63807.1"/>
    </source>
</evidence>
<feature type="region of interest" description="Disordered" evidence="1">
    <location>
        <begin position="1"/>
        <end position="53"/>
    </location>
</feature>
<sequence>SPILLSKTITNSNNSLNTRHSSSTLSSSTHTHLRRQRIQRITHTRLTVQEILP</sequence>
<feature type="non-terminal residue" evidence="2">
    <location>
        <position position="1"/>
    </location>
</feature>